<sequence>MKQFSIQIILLIFILTMSNRNYGQDELSVLEGPYLGQQPPGLIPKLFAPGIISTENLEIEGVFAPGMNEFYFTRQVRGNEVKTHAFQYEDGVWKKFMDEPRSGEVFISTDGNTMYLGNKYRERTASGWSEVKSLGPIFEEFPIMRLTASEDDTYIFDERDEIGTIRYSRLIDGKREESKVLNNEFNTGKQTGHPYISPDESYIIWDSIREDGYGNADLYISFRQEDHSWGLAINMGEDINTEHEDRYGSVTSDGKYFFFHRIEWQEGKIEKANIYWVDAQIIEDISPKP</sequence>
<dbReference type="RefSeq" id="WP_193189317.1">
    <property type="nucleotide sequence ID" value="NZ_JACZFR010000006.1"/>
</dbReference>
<evidence type="ECO:0000313" key="1">
    <source>
        <dbReference type="EMBL" id="MFC6633203.1"/>
    </source>
</evidence>
<name>A0ABW1YLD4_9GAMM</name>
<dbReference type="InterPro" id="IPR011659">
    <property type="entry name" value="WD40"/>
</dbReference>
<proteinExistence type="predicted"/>
<keyword evidence="2" id="KW-1185">Reference proteome</keyword>
<dbReference type="Proteomes" id="UP001596425">
    <property type="component" value="Unassembled WGS sequence"/>
</dbReference>
<dbReference type="EMBL" id="JBHSVR010000001">
    <property type="protein sequence ID" value="MFC6633203.1"/>
    <property type="molecule type" value="Genomic_DNA"/>
</dbReference>
<accession>A0ABW1YLD4</accession>
<protein>
    <recommendedName>
        <fullName evidence="3">PD40 domain-containing protein</fullName>
    </recommendedName>
</protein>
<evidence type="ECO:0000313" key="2">
    <source>
        <dbReference type="Proteomes" id="UP001596425"/>
    </source>
</evidence>
<reference evidence="2" key="1">
    <citation type="journal article" date="2019" name="Int. J. Syst. Evol. Microbiol.">
        <title>The Global Catalogue of Microorganisms (GCM) 10K type strain sequencing project: providing services to taxonomists for standard genome sequencing and annotation.</title>
        <authorList>
            <consortium name="The Broad Institute Genomics Platform"/>
            <consortium name="The Broad Institute Genome Sequencing Center for Infectious Disease"/>
            <person name="Wu L."/>
            <person name="Ma J."/>
        </authorList>
    </citation>
    <scope>NUCLEOTIDE SEQUENCE [LARGE SCALE GENOMIC DNA]</scope>
    <source>
        <strain evidence="2">CGMCC 1.13718</strain>
    </source>
</reference>
<comment type="caution">
    <text evidence="1">The sequence shown here is derived from an EMBL/GenBank/DDBJ whole genome shotgun (WGS) entry which is preliminary data.</text>
</comment>
<evidence type="ECO:0008006" key="3">
    <source>
        <dbReference type="Google" id="ProtNLM"/>
    </source>
</evidence>
<gene>
    <name evidence="1" type="ORF">ACFQBM_07930</name>
</gene>
<organism evidence="1 2">
    <name type="scientific">Microbulbifer taiwanensis</name>
    <dbReference type="NCBI Taxonomy" id="986746"/>
    <lineage>
        <taxon>Bacteria</taxon>
        <taxon>Pseudomonadati</taxon>
        <taxon>Pseudomonadota</taxon>
        <taxon>Gammaproteobacteria</taxon>
        <taxon>Cellvibrionales</taxon>
        <taxon>Microbulbiferaceae</taxon>
        <taxon>Microbulbifer</taxon>
    </lineage>
</organism>
<dbReference type="Pfam" id="PF07676">
    <property type="entry name" value="PD40"/>
    <property type="match status" value="1"/>
</dbReference>
<dbReference type="SUPFAM" id="SSF82171">
    <property type="entry name" value="DPP6 N-terminal domain-like"/>
    <property type="match status" value="1"/>
</dbReference>